<keyword evidence="1" id="KW-0175">Coiled coil</keyword>
<dbReference type="Proteomes" id="UP001141806">
    <property type="component" value="Unassembled WGS sequence"/>
</dbReference>
<evidence type="ECO:0000259" key="2">
    <source>
        <dbReference type="PROSITE" id="PS51806"/>
    </source>
</evidence>
<proteinExistence type="predicted"/>
<dbReference type="GO" id="GO:0006351">
    <property type="term" value="P:DNA-templated transcription"/>
    <property type="evidence" value="ECO:0007669"/>
    <property type="project" value="InterPro"/>
</dbReference>
<evidence type="ECO:0000313" key="4">
    <source>
        <dbReference type="Proteomes" id="UP001141806"/>
    </source>
</evidence>
<evidence type="ECO:0000256" key="1">
    <source>
        <dbReference type="SAM" id="Coils"/>
    </source>
</evidence>
<sequence>MSHPMMCFRRYRETWLQQLNVLLQELSSTPKPKTGEDQINLRQLVERVMTHYEDYYRVKAHTTSLDAFSMFSAPSWLTCLERSFHWIAGWRPIIAFLLIFIESSYRLKADLGDFLRGHRTGDLADLSPSQLEEMTNLHSETVNEEDEINKELLEWQDAGMCDVMLSINADVDGKLQRLEEVLEKADNLRLKTLRRLVDLLTPQQAIEFLTATAEMVLGIREWGLEKNLTRGEV</sequence>
<feature type="domain" description="DOG1" evidence="2">
    <location>
        <begin position="5"/>
        <end position="229"/>
    </location>
</feature>
<dbReference type="AlphaFoldDB" id="A0A9Q0L3C2"/>
<dbReference type="GO" id="GO:0043565">
    <property type="term" value="F:sequence-specific DNA binding"/>
    <property type="evidence" value="ECO:0007669"/>
    <property type="project" value="InterPro"/>
</dbReference>
<dbReference type="OrthoDB" id="542841at2759"/>
<organism evidence="3 4">
    <name type="scientific">Protea cynaroides</name>
    <dbReference type="NCBI Taxonomy" id="273540"/>
    <lineage>
        <taxon>Eukaryota</taxon>
        <taxon>Viridiplantae</taxon>
        <taxon>Streptophyta</taxon>
        <taxon>Embryophyta</taxon>
        <taxon>Tracheophyta</taxon>
        <taxon>Spermatophyta</taxon>
        <taxon>Magnoliopsida</taxon>
        <taxon>Proteales</taxon>
        <taxon>Proteaceae</taxon>
        <taxon>Protea</taxon>
    </lineage>
</organism>
<keyword evidence="4" id="KW-1185">Reference proteome</keyword>
<accession>A0A9Q0L3C2</accession>
<evidence type="ECO:0000313" key="3">
    <source>
        <dbReference type="EMBL" id="KAJ4981617.1"/>
    </source>
</evidence>
<gene>
    <name evidence="3" type="ORF">NE237_032454</name>
</gene>
<reference evidence="3" key="1">
    <citation type="journal article" date="2023" name="Plant J.">
        <title>The genome of the king protea, Protea cynaroides.</title>
        <authorList>
            <person name="Chang J."/>
            <person name="Duong T.A."/>
            <person name="Schoeman C."/>
            <person name="Ma X."/>
            <person name="Roodt D."/>
            <person name="Barker N."/>
            <person name="Li Z."/>
            <person name="Van de Peer Y."/>
            <person name="Mizrachi E."/>
        </authorList>
    </citation>
    <scope>NUCLEOTIDE SEQUENCE</scope>
    <source>
        <tissue evidence="3">Young leaves</tissue>
    </source>
</reference>
<dbReference type="InterPro" id="IPR051886">
    <property type="entry name" value="Seed_Dev/Stress_Resp_Reg"/>
</dbReference>
<name>A0A9Q0L3C2_9MAGN</name>
<comment type="caution">
    <text evidence="3">The sequence shown here is derived from an EMBL/GenBank/DDBJ whole genome shotgun (WGS) entry which is preliminary data.</text>
</comment>
<dbReference type="PANTHER" id="PTHR46354:SF12">
    <property type="entry name" value="DNA-BINDING PROTEIN-LIKE PROTEIN"/>
    <property type="match status" value="1"/>
</dbReference>
<protein>
    <recommendedName>
        <fullName evidence="2">DOG1 domain-containing protein</fullName>
    </recommendedName>
</protein>
<feature type="coiled-coil region" evidence="1">
    <location>
        <begin position="168"/>
        <end position="195"/>
    </location>
</feature>
<dbReference type="Pfam" id="PF14144">
    <property type="entry name" value="DOG1"/>
    <property type="match status" value="1"/>
</dbReference>
<dbReference type="PROSITE" id="PS51806">
    <property type="entry name" value="DOG1"/>
    <property type="match status" value="1"/>
</dbReference>
<dbReference type="InterPro" id="IPR025422">
    <property type="entry name" value="TGA_domain"/>
</dbReference>
<dbReference type="PANTHER" id="PTHR46354">
    <property type="entry name" value="DOG1 DOMAIN-CONTAINING PROTEIN"/>
    <property type="match status" value="1"/>
</dbReference>
<dbReference type="EMBL" id="JAMYWD010000001">
    <property type="protein sequence ID" value="KAJ4981617.1"/>
    <property type="molecule type" value="Genomic_DNA"/>
</dbReference>